<dbReference type="GO" id="GO:0001756">
    <property type="term" value="P:somitogenesis"/>
    <property type="evidence" value="ECO:0007669"/>
    <property type="project" value="TreeGrafter"/>
</dbReference>
<dbReference type="InterPro" id="IPR018186">
    <property type="entry name" value="TF_T-box_CS"/>
</dbReference>
<dbReference type="GO" id="GO:0001708">
    <property type="term" value="P:cell fate specification"/>
    <property type="evidence" value="ECO:0007669"/>
    <property type="project" value="TreeGrafter"/>
</dbReference>
<evidence type="ECO:0000256" key="3">
    <source>
        <dbReference type="ARBA" id="ARBA00023125"/>
    </source>
</evidence>
<dbReference type="GO" id="GO:0000981">
    <property type="term" value="F:DNA-binding transcription factor activity, RNA polymerase II-specific"/>
    <property type="evidence" value="ECO:0007669"/>
    <property type="project" value="TreeGrafter"/>
</dbReference>
<reference evidence="10" key="1">
    <citation type="submission" date="2025-08" db="UniProtKB">
        <authorList>
            <consortium name="RefSeq"/>
        </authorList>
    </citation>
    <scope>IDENTIFICATION</scope>
</reference>
<gene>
    <name evidence="10" type="primary">tbx18</name>
</gene>
<proteinExistence type="predicted"/>
<comment type="caution">
    <text evidence="6">Lacks conserved residue(s) required for the propagation of feature annotation.</text>
</comment>
<dbReference type="OrthoDB" id="7442607at2759"/>
<dbReference type="RefSeq" id="XP_012687526.2">
    <property type="nucleotide sequence ID" value="XM_012832072.3"/>
</dbReference>
<dbReference type="CDD" id="cd20199">
    <property type="entry name" value="T-box_TBX18_like"/>
    <property type="match status" value="1"/>
</dbReference>
<dbReference type="SMART" id="SM00425">
    <property type="entry name" value="TBOX"/>
    <property type="match status" value="1"/>
</dbReference>
<dbReference type="FunFam" id="2.60.40.820:FF:000001">
    <property type="entry name" value="T-box transcription factor TBX18"/>
    <property type="match status" value="1"/>
</dbReference>
<dbReference type="SUPFAM" id="SSF49417">
    <property type="entry name" value="p53-like transcription factors"/>
    <property type="match status" value="1"/>
</dbReference>
<dbReference type="Gene3D" id="2.60.40.820">
    <property type="entry name" value="Transcription factor, T-box"/>
    <property type="match status" value="1"/>
</dbReference>
<dbReference type="PROSITE" id="PS01283">
    <property type="entry name" value="TBOX_1"/>
    <property type="match status" value="1"/>
</dbReference>
<evidence type="ECO:0000256" key="4">
    <source>
        <dbReference type="ARBA" id="ARBA00023163"/>
    </source>
</evidence>
<dbReference type="GeneID" id="105904214"/>
<dbReference type="PANTHER" id="PTHR11267:SF20">
    <property type="entry name" value="T-BOX TRANSCRIPTION FACTOR TBX18"/>
    <property type="match status" value="1"/>
</dbReference>
<keyword evidence="3 6" id="KW-0238">DNA-binding</keyword>
<dbReference type="Proteomes" id="UP000515152">
    <property type="component" value="Chromosome 15"/>
</dbReference>
<sequence>MAEKRRSPCTMSLKAHAFSVEALIGAEKKRKLEDDDEDNSETCFEEGNEVASLNGSPGLRTERLCASTRSCEIECASDGSPDCDEVLLESPRPSSQSTPLLVSASGEEMRVDLQGSDLWKRFHEIGTEMIITKAGRRMFPAMRVKITGLDPHQQYYIAMDIIAVDNKRYRYVYHSSKWMVAGNADSPVPPRVYIHPDSPASGETWMRQVISFDKLKLTNNELDDQGHIILHSMHKYQPRVHVIRKECGEELSPVKPVPTSDGVKATAFPETVFTTVTAYQNQQITRLKIDRNPFAKGFRDSGRNRMGLEALVESYAFWRPSLRTLTFEDIPGMPKQGAPGSHGGVVGPSPHAHAHLLSSSPCSSPAFHLGSGAGQMCDYTACSRAGHTLHRYGPPLDSYSRLASPTVDSFSSARTPAYVGGADGEAFSCAQTGLPIQIPGMPGPSPPQLQYLMPGTHNAFSTNQSSQSSYGGFRLHSPYGLYGYNFSTSPRLAASPEKMAATQGSFLGSSPSGTLTDRQVLSPVDGLQVLGGGASAHQSLFDSRTLGSLGAGLTSSSSQVTAHMA</sequence>
<keyword evidence="2" id="KW-0805">Transcription regulation</keyword>
<keyword evidence="9" id="KW-1185">Reference proteome</keyword>
<dbReference type="PROSITE" id="PS50252">
    <property type="entry name" value="TBOX_3"/>
    <property type="match status" value="1"/>
</dbReference>
<protein>
    <submittedName>
        <fullName evidence="10">T-box transcription factor TBX18</fullName>
    </submittedName>
</protein>
<keyword evidence="4" id="KW-0804">Transcription</keyword>
<dbReference type="CTD" id="9096"/>
<dbReference type="PANTHER" id="PTHR11267">
    <property type="entry name" value="T-BOX PROTEIN-RELATED"/>
    <property type="match status" value="1"/>
</dbReference>
<evidence type="ECO:0000256" key="6">
    <source>
        <dbReference type="PROSITE-ProRule" id="PRU00201"/>
    </source>
</evidence>
<keyword evidence="5 6" id="KW-0539">Nucleus</keyword>
<dbReference type="GO" id="GO:0005634">
    <property type="term" value="C:nucleus"/>
    <property type="evidence" value="ECO:0007669"/>
    <property type="project" value="UniProtKB-SubCell"/>
</dbReference>
<dbReference type="GO" id="GO:0000978">
    <property type="term" value="F:RNA polymerase II cis-regulatory region sequence-specific DNA binding"/>
    <property type="evidence" value="ECO:0007669"/>
    <property type="project" value="InterPro"/>
</dbReference>
<dbReference type="GO" id="GO:0016331">
    <property type="term" value="P:morphogenesis of embryonic epithelium"/>
    <property type="evidence" value="ECO:0007669"/>
    <property type="project" value="TreeGrafter"/>
</dbReference>
<dbReference type="InterPro" id="IPR008967">
    <property type="entry name" value="p53-like_TF_DNA-bd_sf"/>
</dbReference>
<feature type="compositionally biased region" description="Acidic residues" evidence="7">
    <location>
        <begin position="34"/>
        <end position="48"/>
    </location>
</feature>
<feature type="region of interest" description="Disordered" evidence="7">
    <location>
        <begin position="28"/>
        <end position="56"/>
    </location>
</feature>
<evidence type="ECO:0000256" key="2">
    <source>
        <dbReference type="ARBA" id="ARBA00023015"/>
    </source>
</evidence>
<comment type="subcellular location">
    <subcellularLocation>
        <location evidence="1 6">Nucleus</location>
    </subcellularLocation>
</comment>
<dbReference type="KEGG" id="char:105904214"/>
<dbReference type="GO" id="GO:0000785">
    <property type="term" value="C:chromatin"/>
    <property type="evidence" value="ECO:0007669"/>
    <property type="project" value="TreeGrafter"/>
</dbReference>
<feature type="domain" description="T-box" evidence="8">
    <location>
        <begin position="113"/>
        <end position="300"/>
    </location>
</feature>
<accession>A0A6P3W2W7</accession>
<organism evidence="9 10">
    <name type="scientific">Clupea harengus</name>
    <name type="common">Atlantic herring</name>
    <dbReference type="NCBI Taxonomy" id="7950"/>
    <lineage>
        <taxon>Eukaryota</taxon>
        <taxon>Metazoa</taxon>
        <taxon>Chordata</taxon>
        <taxon>Craniata</taxon>
        <taxon>Vertebrata</taxon>
        <taxon>Euteleostomi</taxon>
        <taxon>Actinopterygii</taxon>
        <taxon>Neopterygii</taxon>
        <taxon>Teleostei</taxon>
        <taxon>Clupei</taxon>
        <taxon>Clupeiformes</taxon>
        <taxon>Clupeoidei</taxon>
        <taxon>Clupeidae</taxon>
        <taxon>Clupea</taxon>
    </lineage>
</organism>
<evidence type="ECO:0000256" key="5">
    <source>
        <dbReference type="ARBA" id="ARBA00023242"/>
    </source>
</evidence>
<dbReference type="InterPro" id="IPR046360">
    <property type="entry name" value="T-box_DNA-bd"/>
</dbReference>
<dbReference type="AlphaFoldDB" id="A0A6P3W2W7"/>
<dbReference type="InterPro" id="IPR036960">
    <property type="entry name" value="T-box_sf"/>
</dbReference>
<dbReference type="InterPro" id="IPR001699">
    <property type="entry name" value="TF_T-box"/>
</dbReference>
<dbReference type="PROSITE" id="PS01264">
    <property type="entry name" value="TBOX_2"/>
    <property type="match status" value="1"/>
</dbReference>
<evidence type="ECO:0000256" key="1">
    <source>
        <dbReference type="ARBA" id="ARBA00004123"/>
    </source>
</evidence>
<name>A0A6P3W2W7_CLUHA</name>
<evidence type="ECO:0000313" key="10">
    <source>
        <dbReference type="RefSeq" id="XP_012687526.2"/>
    </source>
</evidence>
<evidence type="ECO:0000259" key="8">
    <source>
        <dbReference type="PROSITE" id="PS50252"/>
    </source>
</evidence>
<dbReference type="GO" id="GO:0045893">
    <property type="term" value="P:positive regulation of DNA-templated transcription"/>
    <property type="evidence" value="ECO:0007669"/>
    <property type="project" value="InterPro"/>
</dbReference>
<evidence type="ECO:0000256" key="7">
    <source>
        <dbReference type="SAM" id="MobiDB-lite"/>
    </source>
</evidence>
<dbReference type="PRINTS" id="PR00937">
    <property type="entry name" value="TBOX"/>
</dbReference>
<dbReference type="Pfam" id="PF00907">
    <property type="entry name" value="T-box"/>
    <property type="match status" value="1"/>
</dbReference>
<evidence type="ECO:0000313" key="9">
    <source>
        <dbReference type="Proteomes" id="UP000515152"/>
    </source>
</evidence>